<evidence type="ECO:0000313" key="2">
    <source>
        <dbReference type="EMBL" id="QCC43849.1"/>
    </source>
</evidence>
<dbReference type="PROSITE" id="PS51733">
    <property type="entry name" value="BPL_LPL_CATALYTIC"/>
    <property type="match status" value="1"/>
</dbReference>
<evidence type="ECO:0000259" key="1">
    <source>
        <dbReference type="PROSITE" id="PS51733"/>
    </source>
</evidence>
<dbReference type="EMBL" id="CP038631">
    <property type="protein sequence ID" value="QCC43849.1"/>
    <property type="molecule type" value="Genomic_DNA"/>
</dbReference>
<reference evidence="3 4" key="2">
    <citation type="submission" date="2019-07" db="EMBL/GenBank/DDBJ databases">
        <title>Genomic Encyclopedia of Archaeal and Bacterial Type Strains, Phase II (KMG-II): from individual species to whole genera.</title>
        <authorList>
            <person name="Goeker M."/>
        </authorList>
    </citation>
    <scope>NUCLEOTIDE SEQUENCE [LARGE SCALE GENOMIC DNA]</scope>
    <source>
        <strain evidence="3 4">DSM 3754</strain>
    </source>
</reference>
<protein>
    <submittedName>
        <fullName evidence="2">Lipoate--protein ligase domain protein</fullName>
    </submittedName>
    <submittedName>
        <fullName evidence="3">Lipoate-protein ligase A</fullName>
    </submittedName>
</protein>
<dbReference type="AlphaFoldDB" id="A0A4D6GQ93"/>
<sequence length="227" mass="23613">MRVVRGRAPGRDADTAVTRDLLEWVRANSEPAVRVWPPGRVVAFGRRDANEAGYADAVAAARDREFPTVERSVGGRAVAYTESTLAFARITPAEDMRTGLDARYDAMVGDVIDALHAVGATGARPGEPAASFCPGDHSVQADCGKLAGVAQRVTRGAALTSGVLVVDDRRVIADVLDAVYGALGAPFDPESVGSVRAAGGDPADARDAVERALVGDHDPTVDAVHST</sequence>
<dbReference type="Pfam" id="PF21948">
    <property type="entry name" value="LplA-B_cat"/>
    <property type="match status" value="1"/>
</dbReference>
<name>A0A4D6GQ93_HALS9</name>
<dbReference type="GO" id="GO:0016874">
    <property type="term" value="F:ligase activity"/>
    <property type="evidence" value="ECO:0007669"/>
    <property type="project" value="UniProtKB-KW"/>
</dbReference>
<proteinExistence type="predicted"/>
<gene>
    <name evidence="2" type="primary">lpl3</name>
    <name evidence="3" type="ORF">APQ99_00870</name>
    <name evidence="2" type="ORF">HBSAL_00510</name>
</gene>
<dbReference type="Gene3D" id="3.30.930.10">
    <property type="entry name" value="Bira Bifunctional Protein, Domain 2"/>
    <property type="match status" value="1"/>
</dbReference>
<dbReference type="SUPFAM" id="SSF55681">
    <property type="entry name" value="Class II aaRS and biotin synthetases"/>
    <property type="match status" value="1"/>
</dbReference>
<evidence type="ECO:0000313" key="4">
    <source>
        <dbReference type="Proteomes" id="UP000323075"/>
    </source>
</evidence>
<reference evidence="2" key="1">
    <citation type="journal article" date="2019" name="Microbiol. Resour. Announc.">
        <title>The Genome Sequence of the Halobacterium salinarum Type Strain Is Closely Related to That of Laboratory Strains NRC-1 and R1.</title>
        <authorList>
            <person name="Pfeiffer F."/>
            <person name="Marchfelder A."/>
            <person name="Habermann B."/>
            <person name="Dyall-Smith M.L."/>
        </authorList>
    </citation>
    <scope>NUCLEOTIDE SEQUENCE [LARGE SCALE GENOMIC DNA]</scope>
    <source>
        <strain evidence="2">91-R6</strain>
    </source>
</reference>
<feature type="domain" description="BPL/LPL catalytic" evidence="1">
    <location>
        <begin position="27"/>
        <end position="221"/>
    </location>
</feature>
<organism evidence="2">
    <name type="scientific">Halobacterium salinarum (strain ATCC 33171 / DSM 3754 / JCM 8978 / NBRC 102687 / NCIMB 764 / 91-R6)</name>
    <dbReference type="NCBI Taxonomy" id="2597657"/>
    <lineage>
        <taxon>Archaea</taxon>
        <taxon>Methanobacteriati</taxon>
        <taxon>Methanobacteriota</taxon>
        <taxon>Stenosarchaea group</taxon>
        <taxon>Halobacteria</taxon>
        <taxon>Halobacteriales</taxon>
        <taxon>Halobacteriaceae</taxon>
        <taxon>Halobacterium</taxon>
    </lineage>
</organism>
<keyword evidence="2" id="KW-0436">Ligase</keyword>
<dbReference type="RefSeq" id="WP_136360955.1">
    <property type="nucleotide sequence ID" value="NZ_VRYN01000001.1"/>
</dbReference>
<dbReference type="InterPro" id="IPR045864">
    <property type="entry name" value="aa-tRNA-synth_II/BPL/LPL"/>
</dbReference>
<accession>A0A4D6GQ93</accession>
<dbReference type="InterPro" id="IPR004143">
    <property type="entry name" value="BPL_LPL_catalytic"/>
</dbReference>
<dbReference type="EMBL" id="VRYN01000001">
    <property type="protein sequence ID" value="TYO82344.1"/>
    <property type="molecule type" value="Genomic_DNA"/>
</dbReference>
<dbReference type="Proteomes" id="UP000323075">
    <property type="component" value="Unassembled WGS sequence"/>
</dbReference>
<dbReference type="Proteomes" id="UP000296216">
    <property type="component" value="Chromosome"/>
</dbReference>
<dbReference type="GeneID" id="62887768"/>
<evidence type="ECO:0000313" key="3">
    <source>
        <dbReference type="EMBL" id="TYO82344.1"/>
    </source>
</evidence>
<reference evidence="2" key="3">
    <citation type="journal article" name="MicrobiologyOpen">
        <title>Whole-genome comparison between the type strain of Halobacterium salinarum (DSM 3754(T)) and the laboratory strains R1 and NRC-1.</title>
        <authorList>
            <person name="Pfeiffer F."/>
            <person name="Losensky G."/>
            <person name="Marchfelder A."/>
            <person name="Habermann B."/>
            <person name="Dyall-Smith M."/>
        </authorList>
    </citation>
    <scope>NUCLEOTIDE SEQUENCE</scope>
    <source>
        <strain evidence="2">91-R6</strain>
    </source>
</reference>